<dbReference type="Gene3D" id="1.20.1270.180">
    <property type="match status" value="1"/>
</dbReference>
<evidence type="ECO:0000256" key="1">
    <source>
        <dbReference type="SAM" id="MobiDB-lite"/>
    </source>
</evidence>
<feature type="domain" description="Lysozyme inhibitor LprI-like N-terminal" evidence="3">
    <location>
        <begin position="269"/>
        <end position="325"/>
    </location>
</feature>
<reference evidence="4 5" key="1">
    <citation type="submission" date="2018-06" db="EMBL/GenBank/DDBJ databases">
        <title>Genomic Encyclopedia of Type Strains, Phase III (KMG-III): the genomes of soil and plant-associated and newly described type strains.</title>
        <authorList>
            <person name="Whitman W."/>
        </authorList>
    </citation>
    <scope>NUCLEOTIDE SEQUENCE [LARGE SCALE GENOMIC DNA]</scope>
    <source>
        <strain evidence="4 5">LMG 23644</strain>
    </source>
</reference>
<feature type="transmembrane region" description="Helical" evidence="2">
    <location>
        <begin position="127"/>
        <end position="147"/>
    </location>
</feature>
<keyword evidence="2" id="KW-0472">Membrane</keyword>
<evidence type="ECO:0000259" key="3">
    <source>
        <dbReference type="Pfam" id="PF07007"/>
    </source>
</evidence>
<dbReference type="Proteomes" id="UP000248918">
    <property type="component" value="Unassembled WGS sequence"/>
</dbReference>
<keyword evidence="2" id="KW-0812">Transmembrane</keyword>
<protein>
    <submittedName>
        <fullName evidence="4">Uncharacterized protein DUF1311</fullName>
    </submittedName>
</protein>
<feature type="region of interest" description="Disordered" evidence="1">
    <location>
        <begin position="165"/>
        <end position="203"/>
    </location>
</feature>
<name>A0A329C161_9BURK</name>
<comment type="caution">
    <text evidence="4">The sequence shown here is derived from an EMBL/GenBank/DDBJ whole genome shotgun (WGS) entry which is preliminary data.</text>
</comment>
<proteinExistence type="predicted"/>
<keyword evidence="2" id="KW-1133">Transmembrane helix</keyword>
<accession>A0A329C161</accession>
<evidence type="ECO:0000256" key="2">
    <source>
        <dbReference type="SAM" id="Phobius"/>
    </source>
</evidence>
<dbReference type="OrthoDB" id="8592519at2"/>
<feature type="transmembrane region" description="Helical" evidence="2">
    <location>
        <begin position="49"/>
        <end position="66"/>
    </location>
</feature>
<dbReference type="AlphaFoldDB" id="A0A329C161"/>
<organism evidence="4 5">
    <name type="scientific">Paraburkholderia bryophila</name>
    <dbReference type="NCBI Taxonomy" id="420952"/>
    <lineage>
        <taxon>Bacteria</taxon>
        <taxon>Pseudomonadati</taxon>
        <taxon>Pseudomonadota</taxon>
        <taxon>Betaproteobacteria</taxon>
        <taxon>Burkholderiales</taxon>
        <taxon>Burkholderiaceae</taxon>
        <taxon>Paraburkholderia</taxon>
    </lineage>
</organism>
<sequence length="337" mass="34964">MKKCLFCAEDIQDAALRCKHCGADLAAAVAKERAAVKEAKNEKKDAKGFAILGALPFVGIAFWAFKTVGIKYAALVAVFAVAYLILGPKVYKFANSIRKSSRPSVIVATSASDYIDQQFFWNFVPQLVGMGLLLVVLMVPLAVLLPLNGMVTGVLSPQATTAESASAAPSTVQTSANPASDAQVAEQQQPAASGPSATEAVTSASDAIPATDNAVQQSAASQPVVAEAVASQAEGAQPQPQVMNVAEHADAKPAAQPVPSAAIVASFDCAKASSQIETLICSSPETAHADRRLAAAYSAARAKSSDPITLKVDQRNWLTTERNACTDAACLLICTES</sequence>
<evidence type="ECO:0000313" key="5">
    <source>
        <dbReference type="Proteomes" id="UP000248918"/>
    </source>
</evidence>
<dbReference type="Pfam" id="PF07007">
    <property type="entry name" value="LprI"/>
    <property type="match status" value="1"/>
</dbReference>
<feature type="transmembrane region" description="Helical" evidence="2">
    <location>
        <begin position="72"/>
        <end position="91"/>
    </location>
</feature>
<dbReference type="RefSeq" id="WP_111932923.1">
    <property type="nucleotide sequence ID" value="NZ_CADFFP010000015.1"/>
</dbReference>
<gene>
    <name evidence="4" type="ORF">BX591_112160</name>
</gene>
<evidence type="ECO:0000313" key="4">
    <source>
        <dbReference type="EMBL" id="RAS27950.1"/>
    </source>
</evidence>
<feature type="compositionally biased region" description="Polar residues" evidence="1">
    <location>
        <begin position="172"/>
        <end position="203"/>
    </location>
</feature>
<dbReference type="EMBL" id="QLTK01000012">
    <property type="protein sequence ID" value="RAS27950.1"/>
    <property type="molecule type" value="Genomic_DNA"/>
</dbReference>
<dbReference type="InterPro" id="IPR009739">
    <property type="entry name" value="LprI-like_N"/>
</dbReference>